<protein>
    <recommendedName>
        <fullName evidence="5">Adenine DNA glycosylase</fullName>
        <ecNumber evidence="4">3.2.2.31</ecNumber>
    </recommendedName>
</protein>
<keyword evidence="12" id="KW-0234">DNA repair</keyword>
<evidence type="ECO:0000256" key="10">
    <source>
        <dbReference type="ARBA" id="ARBA00023004"/>
    </source>
</evidence>
<evidence type="ECO:0000256" key="6">
    <source>
        <dbReference type="ARBA" id="ARBA00022485"/>
    </source>
</evidence>
<dbReference type="Gene3D" id="3.90.79.10">
    <property type="entry name" value="Nucleoside Triphosphate Pyrophosphohydrolase"/>
    <property type="match status" value="1"/>
</dbReference>
<keyword evidence="10" id="KW-0408">Iron</keyword>
<dbReference type="SMART" id="SM00478">
    <property type="entry name" value="ENDO3c"/>
    <property type="match status" value="1"/>
</dbReference>
<feature type="compositionally biased region" description="Low complexity" evidence="14">
    <location>
        <begin position="1"/>
        <end position="17"/>
    </location>
</feature>
<gene>
    <name evidence="16" type="ORF">L201_004420</name>
</gene>
<dbReference type="EC" id="3.2.2.31" evidence="4"/>
<evidence type="ECO:0000256" key="1">
    <source>
        <dbReference type="ARBA" id="ARBA00000843"/>
    </source>
</evidence>
<dbReference type="AlphaFoldDB" id="A0AAX4JW63"/>
<evidence type="ECO:0000256" key="8">
    <source>
        <dbReference type="ARBA" id="ARBA00022763"/>
    </source>
</evidence>
<evidence type="ECO:0000256" key="4">
    <source>
        <dbReference type="ARBA" id="ARBA00012045"/>
    </source>
</evidence>
<dbReference type="InterPro" id="IPR023170">
    <property type="entry name" value="HhH_base_excis_C"/>
</dbReference>
<evidence type="ECO:0000256" key="12">
    <source>
        <dbReference type="ARBA" id="ARBA00023204"/>
    </source>
</evidence>
<dbReference type="Pfam" id="PF14815">
    <property type="entry name" value="NUDIX_4"/>
    <property type="match status" value="1"/>
</dbReference>
<dbReference type="GO" id="GO:0032357">
    <property type="term" value="F:oxidized purine DNA binding"/>
    <property type="evidence" value="ECO:0007669"/>
    <property type="project" value="TreeGrafter"/>
</dbReference>
<evidence type="ECO:0000256" key="2">
    <source>
        <dbReference type="ARBA" id="ARBA00001966"/>
    </source>
</evidence>
<accession>A0AAX4JW63</accession>
<keyword evidence="13" id="KW-0326">Glycosidase</keyword>
<keyword evidence="17" id="KW-1185">Reference proteome</keyword>
<dbReference type="GO" id="GO:0005634">
    <property type="term" value="C:nucleus"/>
    <property type="evidence" value="ECO:0007669"/>
    <property type="project" value="TreeGrafter"/>
</dbReference>
<evidence type="ECO:0000256" key="13">
    <source>
        <dbReference type="ARBA" id="ARBA00023295"/>
    </source>
</evidence>
<dbReference type="SMART" id="SM00525">
    <property type="entry name" value="FES"/>
    <property type="match status" value="1"/>
</dbReference>
<dbReference type="FunFam" id="1.10.340.30:FF:000002">
    <property type="entry name" value="Adenine DNA glycosylase"/>
    <property type="match status" value="1"/>
</dbReference>
<evidence type="ECO:0000256" key="11">
    <source>
        <dbReference type="ARBA" id="ARBA00023014"/>
    </source>
</evidence>
<dbReference type="CDD" id="cd00056">
    <property type="entry name" value="ENDO3c"/>
    <property type="match status" value="1"/>
</dbReference>
<dbReference type="Pfam" id="PF00730">
    <property type="entry name" value="HhH-GPD"/>
    <property type="match status" value="1"/>
</dbReference>
<evidence type="ECO:0000259" key="15">
    <source>
        <dbReference type="SMART" id="SM00478"/>
    </source>
</evidence>
<keyword evidence="9" id="KW-0378">Hydrolase</keyword>
<keyword evidence="7" id="KW-0479">Metal-binding</keyword>
<dbReference type="GO" id="GO:0051539">
    <property type="term" value="F:4 iron, 4 sulfur cluster binding"/>
    <property type="evidence" value="ECO:0007669"/>
    <property type="project" value="UniProtKB-KW"/>
</dbReference>
<comment type="cofactor">
    <cofactor evidence="2">
        <name>[4Fe-4S] cluster</name>
        <dbReference type="ChEBI" id="CHEBI:49883"/>
    </cofactor>
</comment>
<evidence type="ECO:0000256" key="5">
    <source>
        <dbReference type="ARBA" id="ARBA00022023"/>
    </source>
</evidence>
<dbReference type="Gene3D" id="1.10.340.30">
    <property type="entry name" value="Hypothetical protein, domain 2"/>
    <property type="match status" value="1"/>
</dbReference>
<comment type="catalytic activity">
    <reaction evidence="1">
        <text>Hydrolyzes free adenine bases from 7,8-dihydro-8-oxoguanine:adenine mismatched double-stranded DNA, leaving an apurinic site.</text>
        <dbReference type="EC" id="3.2.2.31"/>
    </reaction>
</comment>
<feature type="domain" description="HhH-GPD" evidence="15">
    <location>
        <begin position="146"/>
        <end position="308"/>
    </location>
</feature>
<dbReference type="EMBL" id="CP144102">
    <property type="protein sequence ID" value="WWC89496.1"/>
    <property type="molecule type" value="Genomic_DNA"/>
</dbReference>
<proteinExistence type="inferred from homology"/>
<evidence type="ECO:0000256" key="7">
    <source>
        <dbReference type="ARBA" id="ARBA00022723"/>
    </source>
</evidence>
<name>A0AAX4JW63_9TREE</name>
<dbReference type="GO" id="GO:0006298">
    <property type="term" value="P:mismatch repair"/>
    <property type="evidence" value="ECO:0007669"/>
    <property type="project" value="TreeGrafter"/>
</dbReference>
<dbReference type="InterPro" id="IPR015797">
    <property type="entry name" value="NUDIX_hydrolase-like_dom_sf"/>
</dbReference>
<sequence>MRASLSRSPSILSIPDSDGSDYQPTKVERDISPKKSSVKRKRIATTTIKTKTETKSVVKRNSTAVRGESDLEDIEDSVSGGPSIHRDHDLEYHDVEKIAEVQEDLLSWFEDCREKRGMPWRKKYDPNLTMEEKGQRAYEIWVSEVMLQQTQVATVIAYWKRWIEKWPTIADLAKADVEEVNAMWRGLGYYRRARSLLAGAKTVMSKSKYKGRLPDDPVILEKEIDGVGRYTAGAICSMAYGVRTPIVDGNIHRLFTRLLALHAPQTAPTTIKFLWSSAEQLIGTLPTDANRKGIAGDWNQALMELGSQVCKPTSPDCQICPIKSSCKAYSEISKSPPEPTTSSCPLCSPIPSSSNSSKSHIPNVTIFPMKKEKKASRDEEESVLVVEWKGENGDRKWLMIKRPEKGLLAGLFEPPTTPTSSSSTTTKDWLQDSLTALQDYITIPSDLDQLKEIGEYQFISSIPHIFSHINMTYHIHHLIIQSSSLYPLEPPSILPNTPRITVWLNQEEIVHSNIGTGVKKVWSELYGSWGSFDRGSASSTLSKKSNKKVKIANNQKQKQPLAETEMQNGKLVLKQKIMMPAMPIQKVKQ</sequence>
<dbReference type="GO" id="GO:0006285">
    <property type="term" value="P:base-excision repair, AP site formation"/>
    <property type="evidence" value="ECO:0007669"/>
    <property type="project" value="UniProtKB-ARBA"/>
</dbReference>
<dbReference type="PANTHER" id="PTHR42944">
    <property type="entry name" value="ADENINE DNA GLYCOSYLASE"/>
    <property type="match status" value="1"/>
</dbReference>
<dbReference type="GO" id="GO:0000701">
    <property type="term" value="F:purine-specific mismatch base pair DNA N-glycosylase activity"/>
    <property type="evidence" value="ECO:0007669"/>
    <property type="project" value="UniProtKB-EC"/>
</dbReference>
<keyword evidence="6" id="KW-0004">4Fe-4S</keyword>
<dbReference type="SUPFAM" id="SSF55811">
    <property type="entry name" value="Nudix"/>
    <property type="match status" value="1"/>
</dbReference>
<organism evidence="16 17">
    <name type="scientific">Kwoniella dendrophila CBS 6074</name>
    <dbReference type="NCBI Taxonomy" id="1295534"/>
    <lineage>
        <taxon>Eukaryota</taxon>
        <taxon>Fungi</taxon>
        <taxon>Dikarya</taxon>
        <taxon>Basidiomycota</taxon>
        <taxon>Agaricomycotina</taxon>
        <taxon>Tremellomycetes</taxon>
        <taxon>Tremellales</taxon>
        <taxon>Cryptococcaceae</taxon>
        <taxon>Kwoniella</taxon>
    </lineage>
</organism>
<dbReference type="GeneID" id="91095090"/>
<dbReference type="InterPro" id="IPR029119">
    <property type="entry name" value="MutY_C"/>
</dbReference>
<dbReference type="GO" id="GO:0035485">
    <property type="term" value="F:adenine/guanine mispair binding"/>
    <property type="evidence" value="ECO:0007669"/>
    <property type="project" value="TreeGrafter"/>
</dbReference>
<dbReference type="InterPro" id="IPR011257">
    <property type="entry name" value="DNA_glycosylase"/>
</dbReference>
<feature type="region of interest" description="Disordered" evidence="14">
    <location>
        <begin position="1"/>
        <end position="41"/>
    </location>
</feature>
<evidence type="ECO:0000256" key="3">
    <source>
        <dbReference type="ARBA" id="ARBA00008343"/>
    </source>
</evidence>
<comment type="similarity">
    <text evidence="3">Belongs to the Nth/MutY family.</text>
</comment>
<dbReference type="GO" id="GO:0034039">
    <property type="term" value="F:8-oxo-7,8-dihydroguanine DNA N-glycosylase activity"/>
    <property type="evidence" value="ECO:0007669"/>
    <property type="project" value="TreeGrafter"/>
</dbReference>
<dbReference type="InterPro" id="IPR003651">
    <property type="entry name" value="Endonuclease3_FeS-loop_motif"/>
</dbReference>
<evidence type="ECO:0000256" key="14">
    <source>
        <dbReference type="SAM" id="MobiDB-lite"/>
    </source>
</evidence>
<dbReference type="SUPFAM" id="SSF48150">
    <property type="entry name" value="DNA-glycosylase"/>
    <property type="match status" value="1"/>
</dbReference>
<dbReference type="GO" id="GO:0046872">
    <property type="term" value="F:metal ion binding"/>
    <property type="evidence" value="ECO:0007669"/>
    <property type="project" value="UniProtKB-KW"/>
</dbReference>
<dbReference type="Gene3D" id="1.10.1670.10">
    <property type="entry name" value="Helix-hairpin-Helix base-excision DNA repair enzymes (C-terminal)"/>
    <property type="match status" value="1"/>
</dbReference>
<dbReference type="PANTHER" id="PTHR42944:SF1">
    <property type="entry name" value="ADENINE DNA GLYCOSYLASE"/>
    <property type="match status" value="1"/>
</dbReference>
<dbReference type="RefSeq" id="XP_066076259.1">
    <property type="nucleotide sequence ID" value="XM_066220162.1"/>
</dbReference>
<keyword evidence="11" id="KW-0411">Iron-sulfur</keyword>
<dbReference type="Proteomes" id="UP001355207">
    <property type="component" value="Chromosome 5"/>
</dbReference>
<evidence type="ECO:0000256" key="9">
    <source>
        <dbReference type="ARBA" id="ARBA00022801"/>
    </source>
</evidence>
<dbReference type="InterPro" id="IPR044298">
    <property type="entry name" value="MIG/MutY"/>
</dbReference>
<keyword evidence="8" id="KW-0227">DNA damage</keyword>
<reference evidence="16 17" key="1">
    <citation type="submission" date="2024-01" db="EMBL/GenBank/DDBJ databases">
        <title>Comparative genomics of Cryptococcus and Kwoniella reveals pathogenesis evolution and contrasting modes of karyotype evolution via chromosome fusion or intercentromeric recombination.</title>
        <authorList>
            <person name="Coelho M.A."/>
            <person name="David-Palma M."/>
            <person name="Shea T."/>
            <person name="Bowers K."/>
            <person name="McGinley-Smith S."/>
            <person name="Mohammad A.W."/>
            <person name="Gnirke A."/>
            <person name="Yurkov A.M."/>
            <person name="Nowrousian M."/>
            <person name="Sun S."/>
            <person name="Cuomo C.A."/>
            <person name="Heitman J."/>
        </authorList>
    </citation>
    <scope>NUCLEOTIDE SEQUENCE [LARGE SCALE GENOMIC DNA]</scope>
    <source>
        <strain evidence="16 17">CBS 6074</strain>
    </source>
</reference>
<dbReference type="InterPro" id="IPR003265">
    <property type="entry name" value="HhH-GPD_domain"/>
</dbReference>
<evidence type="ECO:0000313" key="17">
    <source>
        <dbReference type="Proteomes" id="UP001355207"/>
    </source>
</evidence>
<feature type="region of interest" description="Disordered" evidence="14">
    <location>
        <begin position="59"/>
        <end position="86"/>
    </location>
</feature>
<evidence type="ECO:0000313" key="16">
    <source>
        <dbReference type="EMBL" id="WWC89496.1"/>
    </source>
</evidence>